<feature type="region of interest" description="Disordered" evidence="1">
    <location>
        <begin position="55"/>
        <end position="93"/>
    </location>
</feature>
<dbReference type="AlphaFoldDB" id="D6TIP5"/>
<evidence type="ECO:0000313" key="2">
    <source>
        <dbReference type="EMBL" id="EFH89302.1"/>
    </source>
</evidence>
<dbReference type="RefSeq" id="WP_007905818.1">
    <property type="nucleotide sequence ID" value="NZ_ADVG01000001.1"/>
</dbReference>
<name>D6TIP5_KTERA</name>
<organism evidence="2 3">
    <name type="scientific">Ktedonobacter racemifer DSM 44963</name>
    <dbReference type="NCBI Taxonomy" id="485913"/>
    <lineage>
        <taxon>Bacteria</taxon>
        <taxon>Bacillati</taxon>
        <taxon>Chloroflexota</taxon>
        <taxon>Ktedonobacteria</taxon>
        <taxon>Ktedonobacterales</taxon>
        <taxon>Ktedonobacteraceae</taxon>
        <taxon>Ktedonobacter</taxon>
    </lineage>
</organism>
<reference evidence="2 3" key="1">
    <citation type="journal article" date="2011" name="Stand. Genomic Sci.">
        <title>Non-contiguous finished genome sequence and contextual data of the filamentous soil bacterium Ktedonobacter racemifer type strain (SOSP1-21).</title>
        <authorList>
            <person name="Chang Y.J."/>
            <person name="Land M."/>
            <person name="Hauser L."/>
            <person name="Chertkov O."/>
            <person name="Del Rio T.G."/>
            <person name="Nolan M."/>
            <person name="Copeland A."/>
            <person name="Tice H."/>
            <person name="Cheng J.F."/>
            <person name="Lucas S."/>
            <person name="Han C."/>
            <person name="Goodwin L."/>
            <person name="Pitluck S."/>
            <person name="Ivanova N."/>
            <person name="Ovchinikova G."/>
            <person name="Pati A."/>
            <person name="Chen A."/>
            <person name="Palaniappan K."/>
            <person name="Mavromatis K."/>
            <person name="Liolios K."/>
            <person name="Brettin T."/>
            <person name="Fiebig A."/>
            <person name="Rohde M."/>
            <person name="Abt B."/>
            <person name="Goker M."/>
            <person name="Detter J.C."/>
            <person name="Woyke T."/>
            <person name="Bristow J."/>
            <person name="Eisen J.A."/>
            <person name="Markowitz V."/>
            <person name="Hugenholtz P."/>
            <person name="Kyrpides N.C."/>
            <person name="Klenk H.P."/>
            <person name="Lapidus A."/>
        </authorList>
    </citation>
    <scope>NUCLEOTIDE SEQUENCE [LARGE SCALE GENOMIC DNA]</scope>
    <source>
        <strain evidence="3">DSM 44963</strain>
    </source>
</reference>
<dbReference type="Proteomes" id="UP000004508">
    <property type="component" value="Unassembled WGS sequence"/>
</dbReference>
<feature type="compositionally biased region" description="Polar residues" evidence="1">
    <location>
        <begin position="70"/>
        <end position="82"/>
    </location>
</feature>
<dbReference type="EMBL" id="ADVG01000001">
    <property type="protein sequence ID" value="EFH89302.1"/>
    <property type="molecule type" value="Genomic_DNA"/>
</dbReference>
<gene>
    <name evidence="2" type="ORF">Krac_10850</name>
</gene>
<dbReference type="InParanoid" id="D6TIP5"/>
<comment type="caution">
    <text evidence="2">The sequence shown here is derived from an EMBL/GenBank/DDBJ whole genome shotgun (WGS) entry which is preliminary data.</text>
</comment>
<evidence type="ECO:0000256" key="1">
    <source>
        <dbReference type="SAM" id="MobiDB-lite"/>
    </source>
</evidence>
<sequence>MKRAATTGKEIPAEVERLCPQVYSMLPQITLPDLLLELDNWAAFLRPFTHLISGDAPVGNDSQHRHAPSRSISYQESKQSQFLPIPGESNRCL</sequence>
<keyword evidence="3" id="KW-1185">Reference proteome</keyword>
<protein>
    <submittedName>
        <fullName evidence="2">Transposase Tn3 family protein</fullName>
    </submittedName>
</protein>
<proteinExistence type="predicted"/>
<evidence type="ECO:0000313" key="3">
    <source>
        <dbReference type="Proteomes" id="UP000004508"/>
    </source>
</evidence>
<accession>D6TIP5</accession>